<dbReference type="EMBL" id="CP033577">
    <property type="protein sequence ID" value="AYV22341.1"/>
    <property type="molecule type" value="Genomic_DNA"/>
</dbReference>
<evidence type="ECO:0000313" key="1">
    <source>
        <dbReference type="EMBL" id="AYV22341.1"/>
    </source>
</evidence>
<protein>
    <submittedName>
        <fullName evidence="1">Terminase</fullName>
    </submittedName>
</protein>
<evidence type="ECO:0000313" key="2">
    <source>
        <dbReference type="Proteomes" id="UP000279760"/>
    </source>
</evidence>
<dbReference type="Proteomes" id="UP000279760">
    <property type="component" value="Chromosome 1"/>
</dbReference>
<reference evidence="1 2" key="1">
    <citation type="submission" date="2018-11" db="EMBL/GenBank/DDBJ databases">
        <title>Complete Genome Sequence of Vbrio mediterranei 117-T6: a Potential Pathogen Bacteria Isolated from the Conchocelis of Pyropia.</title>
        <authorList>
            <person name="Liu Q."/>
        </authorList>
    </citation>
    <scope>NUCLEOTIDE SEQUENCE [LARGE SCALE GENOMIC DNA]</scope>
    <source>
        <strain evidence="1 2">117-T6</strain>
    </source>
</reference>
<dbReference type="GO" id="GO:0004519">
    <property type="term" value="F:endonuclease activity"/>
    <property type="evidence" value="ECO:0007669"/>
    <property type="project" value="InterPro"/>
</dbReference>
<dbReference type="GO" id="GO:0003677">
    <property type="term" value="F:DNA binding"/>
    <property type="evidence" value="ECO:0007669"/>
    <property type="project" value="InterPro"/>
</dbReference>
<accession>A0A3G4VH77</accession>
<gene>
    <name evidence="1" type="ORF">ECB94_14340</name>
</gene>
<dbReference type="AlphaFoldDB" id="A0A3G4VH77"/>
<organism evidence="1 2">
    <name type="scientific">Vibrio mediterranei</name>
    <dbReference type="NCBI Taxonomy" id="689"/>
    <lineage>
        <taxon>Bacteria</taxon>
        <taxon>Pseudomonadati</taxon>
        <taxon>Pseudomonadota</taxon>
        <taxon>Gammaproteobacteria</taxon>
        <taxon>Vibrionales</taxon>
        <taxon>Vibrionaceae</taxon>
        <taxon>Vibrio</taxon>
    </lineage>
</organism>
<dbReference type="InterPro" id="IPR010270">
    <property type="entry name" value="Phage_P2_GpM"/>
</dbReference>
<sequence length="237" mass="27590">MNLSPAMRHKLAHMKAEQEPMNVEVVNTDSLHLKLIEFEEDRKYLKGFNAIADRVEHKRSVLVPKYKPYIEKYLEDGDVYSNPIFSDMIVWLFDIQELELAIDWCFKAIDLGLPLPEGWRRKDWGTVCADFVLQWAEKESAEGRSVEPYFSQVFEKVEKEWRLHEEVHAKWFKFAGLHLIRNEEGKPLASSVGCVETLQKALVLLEHADDKSEKAQVKTHINKIKSRINALQEGKNL</sequence>
<name>A0A3G4VH77_9VIBR</name>
<dbReference type="Pfam" id="PF05944">
    <property type="entry name" value="Phage_term_smal"/>
    <property type="match status" value="1"/>
</dbReference>
<dbReference type="RefSeq" id="WP_124940849.1">
    <property type="nucleotide sequence ID" value="NZ_CP033577.1"/>
</dbReference>
<proteinExistence type="predicted"/>